<evidence type="ECO:0000256" key="1">
    <source>
        <dbReference type="SAM" id="Coils"/>
    </source>
</evidence>
<evidence type="ECO:0000313" key="3">
    <source>
        <dbReference type="EMBL" id="CAH1796322.1"/>
    </source>
</evidence>
<proteinExistence type="predicted"/>
<dbReference type="Gene3D" id="3.40.50.1010">
    <property type="entry name" value="5'-nuclease"/>
    <property type="match status" value="1"/>
</dbReference>
<dbReference type="AlphaFoldDB" id="A0A8J1TWZ0"/>
<keyword evidence="4" id="KW-1185">Reference proteome</keyword>
<accession>A0A8J1TWZ0</accession>
<name>A0A8J1TWZ0_OWEFU</name>
<dbReference type="CDD" id="cd09884">
    <property type="entry name" value="PIN_Smg5-like"/>
    <property type="match status" value="1"/>
</dbReference>
<comment type="caution">
    <text evidence="3">The sequence shown here is derived from an EMBL/GenBank/DDBJ whole genome shotgun (WGS) entry which is preliminary data.</text>
</comment>
<feature type="coiled-coil region" evidence="1">
    <location>
        <begin position="634"/>
        <end position="668"/>
    </location>
</feature>
<dbReference type="InterPro" id="IPR018834">
    <property type="entry name" value="DNA/RNA-bd_Est1-type"/>
</dbReference>
<dbReference type="Proteomes" id="UP000749559">
    <property type="component" value="Unassembled WGS sequence"/>
</dbReference>
<dbReference type="SUPFAM" id="SSF48452">
    <property type="entry name" value="TPR-like"/>
    <property type="match status" value="1"/>
</dbReference>
<dbReference type="GO" id="GO:0005697">
    <property type="term" value="C:telomerase holoenzyme complex"/>
    <property type="evidence" value="ECO:0007669"/>
    <property type="project" value="TreeGrafter"/>
</dbReference>
<dbReference type="GO" id="GO:0000184">
    <property type="term" value="P:nuclear-transcribed mRNA catabolic process, nonsense-mediated decay"/>
    <property type="evidence" value="ECO:0007669"/>
    <property type="project" value="TreeGrafter"/>
</dbReference>
<feature type="coiled-coil region" evidence="1">
    <location>
        <begin position="139"/>
        <end position="166"/>
    </location>
</feature>
<dbReference type="PANTHER" id="PTHR15696">
    <property type="entry name" value="SMG-7 SUPPRESSOR WITH MORPHOLOGICAL EFFECT ON GENITALIA PROTEIN 7"/>
    <property type="match status" value="1"/>
</dbReference>
<protein>
    <submittedName>
        <fullName evidence="3">Uncharacterized protein</fullName>
    </submittedName>
</protein>
<dbReference type="GO" id="GO:0070034">
    <property type="term" value="F:telomerase RNA binding"/>
    <property type="evidence" value="ECO:0007669"/>
    <property type="project" value="TreeGrafter"/>
</dbReference>
<keyword evidence="1" id="KW-0175">Coiled coil</keyword>
<evidence type="ECO:0000313" key="4">
    <source>
        <dbReference type="Proteomes" id="UP000749559"/>
    </source>
</evidence>
<feature type="region of interest" description="Disordered" evidence="2">
    <location>
        <begin position="181"/>
        <end position="309"/>
    </location>
</feature>
<organism evidence="3 4">
    <name type="scientific">Owenia fusiformis</name>
    <name type="common">Polychaete worm</name>
    <dbReference type="NCBI Taxonomy" id="6347"/>
    <lineage>
        <taxon>Eukaryota</taxon>
        <taxon>Metazoa</taxon>
        <taxon>Spiralia</taxon>
        <taxon>Lophotrochozoa</taxon>
        <taxon>Annelida</taxon>
        <taxon>Polychaeta</taxon>
        <taxon>Sedentaria</taxon>
        <taxon>Canalipalpata</taxon>
        <taxon>Sabellida</taxon>
        <taxon>Oweniida</taxon>
        <taxon>Oweniidae</taxon>
        <taxon>Owenia</taxon>
    </lineage>
</organism>
<dbReference type="InterPro" id="IPR011990">
    <property type="entry name" value="TPR-like_helical_dom_sf"/>
</dbReference>
<dbReference type="InterPro" id="IPR002716">
    <property type="entry name" value="PIN_dom"/>
</dbReference>
<reference evidence="3" key="1">
    <citation type="submission" date="2022-03" db="EMBL/GenBank/DDBJ databases">
        <authorList>
            <person name="Martin C."/>
        </authorList>
    </citation>
    <scope>NUCLEOTIDE SEQUENCE</scope>
</reference>
<feature type="compositionally biased region" description="Basic and acidic residues" evidence="2">
    <location>
        <begin position="181"/>
        <end position="222"/>
    </location>
</feature>
<dbReference type="OrthoDB" id="5920073at2759"/>
<feature type="compositionally biased region" description="Acidic residues" evidence="2">
    <location>
        <begin position="257"/>
        <end position="273"/>
    </location>
</feature>
<dbReference type="GO" id="GO:0042162">
    <property type="term" value="F:telomeric DNA binding"/>
    <property type="evidence" value="ECO:0007669"/>
    <property type="project" value="TreeGrafter"/>
</dbReference>
<dbReference type="PANTHER" id="PTHR15696:SF7">
    <property type="entry name" value="NONSENSE-MEDIATED MRNA DECAY FACTOR"/>
    <property type="match status" value="1"/>
</dbReference>
<gene>
    <name evidence="3" type="ORF">OFUS_LOCUS20746</name>
</gene>
<dbReference type="Pfam" id="PF10373">
    <property type="entry name" value="EST1_DNA_bind"/>
    <property type="match status" value="1"/>
</dbReference>
<dbReference type="InterPro" id="IPR045153">
    <property type="entry name" value="Est1/Ebs1-like"/>
</dbReference>
<dbReference type="EMBL" id="CAIIXF020000010">
    <property type="protein sequence ID" value="CAH1796322.1"/>
    <property type="molecule type" value="Genomic_DNA"/>
</dbReference>
<sequence length="846" mass="95530">MVMVVPGISLAIDTINSIDATNSIAKDVKNLLVRFMHLVDIFHNNMEQIDSKEIQECCQTTLHDFNLCMFYQPAVYNLPAIKGSLPDDKITHLSNELIFKLVVMCMMCIFRLQKSGSKLVTAAIAFTLALFSHIFNHTGERLQSALQDKEKAVINLKQESQDESAKTSDEELNYLQQMKKEMSDNHRNTDATLEKQNTHETTNKRDKTELAQENNKKNEKNLKSRNKRSAMLRRRRRRGAGSDDSDLSEGEAALSADSDDSDTLSSDSQDDVIDYLNNNTDSDDSDNLMESQEFPPGILSRDQQSQPDEQLGLGLGLHLLAGSSSGMNLNSSLNGSLDGSFSLGNGTLSSAMYDHLNDMSTELFASNGGFLQQSLDLMVNGYNTVEPEQDKELSAIVQGKRDVRVPPGFDHDPEAEHVAEITAKLANFVIETDTDNSFLTTDTDNSAMTTESEKETDLDSVIDRDELIERKIRKLIDVIGNEELLMTVKVICDWMKCNEKILITCSQSSQSLWYRLSVLLNMLPTEKDLLQPGICDNFTVKTALENCQISDWKQSTPLREDLNLDHFVPLSSTHKGLIFTMRSRLDLGEQEESFMRLCILRNHGRHFTTLSGINFTFNEEKHMFIGPIQKSGDNEMAQEKMADTEAKKNQLMKDMAQLRLQAEVKQLEGTLKSTDQPNLPPYLIPDATALCEGLALVRQMANSARFIIIIPNSVIEHLDWLKKDTAGSRDAIRWLEAEIRKGSRYVRAQKTHERAARTLPLKNLKKKDKEAWRFYQIVDCCKYFAQQSPEYDPKGMVSILTKQELTSPDLSPRVRNAMATAQQEGVTIENVHEFHSKWKEAWKGKG</sequence>
<evidence type="ECO:0000256" key="2">
    <source>
        <dbReference type="SAM" id="MobiDB-lite"/>
    </source>
</evidence>
<feature type="compositionally biased region" description="Basic residues" evidence="2">
    <location>
        <begin position="223"/>
        <end position="239"/>
    </location>
</feature>
<dbReference type="FunFam" id="3.40.50.1010:FF:000033">
    <property type="entry name" value="Blast:Protein SMG5"/>
    <property type="match status" value="1"/>
</dbReference>
<dbReference type="Pfam" id="PF13638">
    <property type="entry name" value="PIN_4"/>
    <property type="match status" value="1"/>
</dbReference>